<dbReference type="InterPro" id="IPR025714">
    <property type="entry name" value="Methyltranfer_dom"/>
</dbReference>
<gene>
    <name evidence="2" type="ORF">VHEMI10397</name>
</gene>
<accession>A0A0A1TRS2</accession>
<dbReference type="Gene3D" id="3.40.50.150">
    <property type="entry name" value="Vaccinia Virus protein VP39"/>
    <property type="match status" value="1"/>
</dbReference>
<dbReference type="STRING" id="1531966.A0A0A1TRS2"/>
<organism evidence="2 3">
    <name type="scientific">[Torrubiella] hemipterigena</name>
    <dbReference type="NCBI Taxonomy" id="1531966"/>
    <lineage>
        <taxon>Eukaryota</taxon>
        <taxon>Fungi</taxon>
        <taxon>Dikarya</taxon>
        <taxon>Ascomycota</taxon>
        <taxon>Pezizomycotina</taxon>
        <taxon>Sordariomycetes</taxon>
        <taxon>Hypocreomycetidae</taxon>
        <taxon>Hypocreales</taxon>
        <taxon>Clavicipitaceae</taxon>
        <taxon>Clavicipitaceae incertae sedis</taxon>
        <taxon>'Torrubiella' clade</taxon>
    </lineage>
</organism>
<feature type="domain" description="Methyltransferase" evidence="1">
    <location>
        <begin position="133"/>
        <end position="272"/>
    </location>
</feature>
<evidence type="ECO:0000259" key="1">
    <source>
        <dbReference type="Pfam" id="PF13679"/>
    </source>
</evidence>
<sequence length="459" mass="51698">MIELPTQYRNIDDYTNGLCHFLSTPLVRQITGGIHVNDAFILNGWDALPREWTEWWSSIPDYGQIQRTLIDSIDETNGNLADEYSQGSSSPNIQPESLTKWLKRLKSLAFPRAQRHLHAHDLPVELAARMDTKKIAEVSLALAHIRDVCKRKAIRRIVDMGSGQGYLSVSLAYLFPDFQILSIDGSQSQISGAKEFADSLAIPENRLRHLVSWIDSSMALAGIIQDWLGDNDCIIVGLHACGTLSETMIRYFVSIPRVVSIAVVGCCYNHISPCSSTNPDGFPISSGMRERGFSLSSTALMTGCQAPNNWPKFNEQRRVSSPSPFAKRHLYRSILEKLLFDKRLNSEASSRLNWGIRKGDLATFRKFARRALHSLKIADSKILDEELDKYWKMFENRDYEIAILWTLGVICCKVVESAIALDRCLFLAENNAVDIDLVPIFDMAISPRNLMITANKTKT</sequence>
<dbReference type="HOGENOM" id="CLU_016581_1_1_1"/>
<evidence type="ECO:0000313" key="3">
    <source>
        <dbReference type="Proteomes" id="UP000039046"/>
    </source>
</evidence>
<dbReference type="EMBL" id="CDHN01000008">
    <property type="protein sequence ID" value="CEJ94890.1"/>
    <property type="molecule type" value="Genomic_DNA"/>
</dbReference>
<dbReference type="SUPFAM" id="SSF53335">
    <property type="entry name" value="S-adenosyl-L-methionine-dependent methyltransferases"/>
    <property type="match status" value="1"/>
</dbReference>
<keyword evidence="3" id="KW-1185">Reference proteome</keyword>
<name>A0A0A1TRS2_9HYPO</name>
<dbReference type="OrthoDB" id="10258156at2759"/>
<dbReference type="AlphaFoldDB" id="A0A0A1TRS2"/>
<proteinExistence type="predicted"/>
<dbReference type="Pfam" id="PF13679">
    <property type="entry name" value="Methyltransf_32"/>
    <property type="match status" value="1"/>
</dbReference>
<dbReference type="PANTHER" id="PTHR12496">
    <property type="entry name" value="CGI-41 METHYLTRANSFERASE"/>
    <property type="match status" value="1"/>
</dbReference>
<dbReference type="InterPro" id="IPR029063">
    <property type="entry name" value="SAM-dependent_MTases_sf"/>
</dbReference>
<dbReference type="InterPro" id="IPR052220">
    <property type="entry name" value="METTL25"/>
</dbReference>
<protein>
    <recommendedName>
        <fullName evidence="1">Methyltransferase domain-containing protein</fullName>
    </recommendedName>
</protein>
<reference evidence="2 3" key="1">
    <citation type="journal article" date="2015" name="Genome Announc.">
        <title>Draft Genome Sequence and Gene Annotation of the Entomopathogenic Fungus Verticillium hemipterigenum.</title>
        <authorList>
            <person name="Horn F."/>
            <person name="Habel A."/>
            <person name="Scharf D.H."/>
            <person name="Dworschak J."/>
            <person name="Brakhage A.A."/>
            <person name="Guthke R."/>
            <person name="Hertweck C."/>
            <person name="Linde J."/>
        </authorList>
    </citation>
    <scope>NUCLEOTIDE SEQUENCE [LARGE SCALE GENOMIC DNA]</scope>
</reference>
<dbReference type="Proteomes" id="UP000039046">
    <property type="component" value="Unassembled WGS sequence"/>
</dbReference>
<evidence type="ECO:0000313" key="2">
    <source>
        <dbReference type="EMBL" id="CEJ94890.1"/>
    </source>
</evidence>
<dbReference type="PANTHER" id="PTHR12496:SF0">
    <property type="entry name" value="METHYLTRANSFERASE DOMAIN-CONTAINING PROTEIN"/>
    <property type="match status" value="1"/>
</dbReference>